<dbReference type="GO" id="GO:0003677">
    <property type="term" value="F:DNA binding"/>
    <property type="evidence" value="ECO:0007669"/>
    <property type="project" value="UniProtKB-UniRule"/>
</dbReference>
<feature type="DNA-binding region" description="HMG box" evidence="2">
    <location>
        <begin position="91"/>
        <end position="159"/>
    </location>
</feature>
<dbReference type="Pfam" id="PF00505">
    <property type="entry name" value="HMG_box"/>
    <property type="match status" value="2"/>
</dbReference>
<evidence type="ECO:0000313" key="5">
    <source>
        <dbReference type="EMBL" id="KEJ83011.1"/>
    </source>
</evidence>
<dbReference type="PANTHER" id="PTHR48112:SF15">
    <property type="entry name" value="HMG BOX DOMAIN-CONTAINING PROTEIN"/>
    <property type="match status" value="1"/>
</dbReference>
<protein>
    <submittedName>
        <fullName evidence="5">Putative high mobility group protein</fullName>
    </submittedName>
</protein>
<dbReference type="EMBL" id="ARYC01001241">
    <property type="protein sequence ID" value="KEJ83011.1"/>
    <property type="molecule type" value="Genomic_DNA"/>
</dbReference>
<dbReference type="InterPro" id="IPR009071">
    <property type="entry name" value="HMG_box_dom"/>
</dbReference>
<dbReference type="SUPFAM" id="SSF47095">
    <property type="entry name" value="HMG-box"/>
    <property type="match status" value="2"/>
</dbReference>
<feature type="domain" description="HMG box" evidence="4">
    <location>
        <begin position="184"/>
        <end position="246"/>
    </location>
</feature>
<evidence type="ECO:0000256" key="1">
    <source>
        <dbReference type="ARBA" id="ARBA00023125"/>
    </source>
</evidence>
<reference evidence="6" key="1">
    <citation type="journal article" date="2014" name="Cell">
        <title>The Architecture of a Scrambled Genome Reveals Massive Levels of Genomic Rearrangement during Development.</title>
        <authorList>
            <person name="Chen X."/>
            <person name="Bracht J.R."/>
            <person name="Goldman A.D."/>
            <person name="Dolzhenko E."/>
            <person name="Clay D.M."/>
            <person name="Swart E.C."/>
            <person name="Perlman D.H."/>
            <person name="Doak T.G."/>
            <person name="Stuart A."/>
            <person name="Amemiya C.T."/>
            <person name="Sebra R.P."/>
            <person name="Landweber L.F."/>
        </authorList>
    </citation>
    <scope>NUCLEOTIDE SEQUENCE [LARGE SCALE GENOMIC DNA]</scope>
    <source>
        <strain evidence="6">JRB310</strain>
    </source>
</reference>
<gene>
    <name evidence="5" type="ORF">OXYTRIMIC_746</name>
</gene>
<dbReference type="Gene3D" id="1.10.30.10">
    <property type="entry name" value="High mobility group box domain"/>
    <property type="match status" value="2"/>
</dbReference>
<sequence length="246" mass="28911">MQTKMMQNQMPQGYMPHFQPQSMQFMPMMPMPPQQPMQMPNVSQMFNMMQSNPAMKDHFNQLCQNYQQSQNSQPQEKVKDSIQKTKSVPDVKKPTNAYIFFQKEEMRQLMSDNPGNSVASFAKQVGLKWAGLTSEEKSKFEQMAENDKIRYQREIQENKQSVGVSNTKKGKSQKTNESGEKQVKKSRYTSYLIFNMERMIELKKENPKIMPPELTKITSQEWKAMSDEQKLHYKKLAEEKNNRVQQ</sequence>
<evidence type="ECO:0000256" key="3">
    <source>
        <dbReference type="SAM" id="MobiDB-lite"/>
    </source>
</evidence>
<keyword evidence="2" id="KW-0539">Nucleus</keyword>
<feature type="region of interest" description="Disordered" evidence="3">
    <location>
        <begin position="156"/>
        <end position="183"/>
    </location>
</feature>
<evidence type="ECO:0000259" key="4">
    <source>
        <dbReference type="PROSITE" id="PS50118"/>
    </source>
</evidence>
<dbReference type="PANTHER" id="PTHR48112">
    <property type="entry name" value="HIGH MOBILITY GROUP PROTEIN DSP1"/>
    <property type="match status" value="1"/>
</dbReference>
<evidence type="ECO:0000313" key="6">
    <source>
        <dbReference type="Proteomes" id="UP000053232"/>
    </source>
</evidence>
<dbReference type="SMART" id="SM00398">
    <property type="entry name" value="HMG"/>
    <property type="match status" value="2"/>
</dbReference>
<proteinExistence type="predicted"/>
<dbReference type="CDD" id="cd00084">
    <property type="entry name" value="HMG-box_SF"/>
    <property type="match status" value="1"/>
</dbReference>
<organism evidence="5 6">
    <name type="scientific">Oxytricha trifallax</name>
    <dbReference type="NCBI Taxonomy" id="1172189"/>
    <lineage>
        <taxon>Eukaryota</taxon>
        <taxon>Sar</taxon>
        <taxon>Alveolata</taxon>
        <taxon>Ciliophora</taxon>
        <taxon>Intramacronucleata</taxon>
        <taxon>Spirotrichea</taxon>
        <taxon>Stichotrichia</taxon>
        <taxon>Sporadotrichida</taxon>
        <taxon>Oxytrichidae</taxon>
        <taxon>Oxytrichinae</taxon>
        <taxon>Oxytricha</taxon>
    </lineage>
</organism>
<accession>A0A073I0Q2</accession>
<comment type="caution">
    <text evidence="5">The sequence shown here is derived from an EMBL/GenBank/DDBJ whole genome shotgun (WGS) entry which is preliminary data.</text>
</comment>
<feature type="compositionally biased region" description="Polar residues" evidence="3">
    <location>
        <begin position="158"/>
        <end position="167"/>
    </location>
</feature>
<keyword evidence="1 2" id="KW-0238">DNA-binding</keyword>
<dbReference type="Proteomes" id="UP000053232">
    <property type="component" value="Unassembled WGS sequence"/>
</dbReference>
<dbReference type="GO" id="GO:0005634">
    <property type="term" value="C:nucleus"/>
    <property type="evidence" value="ECO:0007669"/>
    <property type="project" value="UniProtKB-UniRule"/>
</dbReference>
<dbReference type="PROSITE" id="PS50118">
    <property type="entry name" value="HMG_BOX_2"/>
    <property type="match status" value="2"/>
</dbReference>
<dbReference type="InterPro" id="IPR036910">
    <property type="entry name" value="HMG_box_dom_sf"/>
</dbReference>
<dbReference type="AlphaFoldDB" id="A0A073I0Q2"/>
<name>A0A073I0Q2_9SPIT</name>
<keyword evidence="6" id="KW-1185">Reference proteome</keyword>
<feature type="domain" description="HMG box" evidence="4">
    <location>
        <begin position="91"/>
        <end position="159"/>
    </location>
</feature>
<evidence type="ECO:0000256" key="2">
    <source>
        <dbReference type="PROSITE-ProRule" id="PRU00267"/>
    </source>
</evidence>
<dbReference type="InterPro" id="IPR050342">
    <property type="entry name" value="HMGB"/>
</dbReference>
<feature type="DNA-binding region" description="HMG box" evidence="2">
    <location>
        <begin position="184"/>
        <end position="246"/>
    </location>
</feature>